<reference evidence="1 2" key="1">
    <citation type="submission" date="2021-06" db="EMBL/GenBank/DDBJ databases">
        <authorList>
            <person name="Palmer J.M."/>
        </authorList>
    </citation>
    <scope>NUCLEOTIDE SEQUENCE [LARGE SCALE GENOMIC DNA]</scope>
    <source>
        <strain evidence="1 2">CL_MEX2019</strain>
        <tissue evidence="1">Muscle</tissue>
    </source>
</reference>
<organism evidence="1 2">
    <name type="scientific">Characodon lateralis</name>
    <dbReference type="NCBI Taxonomy" id="208331"/>
    <lineage>
        <taxon>Eukaryota</taxon>
        <taxon>Metazoa</taxon>
        <taxon>Chordata</taxon>
        <taxon>Craniata</taxon>
        <taxon>Vertebrata</taxon>
        <taxon>Euteleostomi</taxon>
        <taxon>Actinopterygii</taxon>
        <taxon>Neopterygii</taxon>
        <taxon>Teleostei</taxon>
        <taxon>Neoteleostei</taxon>
        <taxon>Acanthomorphata</taxon>
        <taxon>Ovalentaria</taxon>
        <taxon>Atherinomorphae</taxon>
        <taxon>Cyprinodontiformes</taxon>
        <taxon>Goodeidae</taxon>
        <taxon>Characodon</taxon>
    </lineage>
</organism>
<dbReference type="EMBL" id="JAHUTJ010024706">
    <property type="protein sequence ID" value="MED6273050.1"/>
    <property type="molecule type" value="Genomic_DNA"/>
</dbReference>
<proteinExistence type="predicted"/>
<comment type="caution">
    <text evidence="1">The sequence shown here is derived from an EMBL/GenBank/DDBJ whole genome shotgun (WGS) entry which is preliminary data.</text>
</comment>
<protein>
    <submittedName>
        <fullName evidence="1">Uncharacterized protein</fullName>
    </submittedName>
</protein>
<evidence type="ECO:0000313" key="1">
    <source>
        <dbReference type="EMBL" id="MED6273050.1"/>
    </source>
</evidence>
<accession>A0ABU7DF06</accession>
<dbReference type="Proteomes" id="UP001352852">
    <property type="component" value="Unassembled WGS sequence"/>
</dbReference>
<evidence type="ECO:0000313" key="2">
    <source>
        <dbReference type="Proteomes" id="UP001352852"/>
    </source>
</evidence>
<name>A0ABU7DF06_9TELE</name>
<sequence>MWSSYEAVPYLRYHVLTRFSLCNAPGGTTQAAAVRFRFIPKIQSPIRCSPTGGSSSQNTLGAGLELLCAEHCSWIQPVRAGPSRPVAHLSSTSSSGGQHLSSCQTVLLHLRVLGTCASPKVNPMKPKAQNHSHTLL</sequence>
<gene>
    <name evidence="1" type="ORF">CHARACLAT_002759</name>
</gene>
<keyword evidence="2" id="KW-1185">Reference proteome</keyword>